<reference evidence="1 2" key="1">
    <citation type="submission" date="2023-09" db="EMBL/GenBank/DDBJ databases">
        <authorList>
            <person name="Wang M."/>
        </authorList>
    </citation>
    <scope>NUCLEOTIDE SEQUENCE [LARGE SCALE GENOMIC DNA]</scope>
    <source>
        <strain evidence="1">GT-2023</strain>
        <tissue evidence="1">Liver</tissue>
    </source>
</reference>
<gene>
    <name evidence="1" type="ORF">QQF64_034310</name>
</gene>
<sequence>MECLVFYYVYQGAVTVAMHARLGVTKEQPCLIVDGIRVFLPSRNPLCCKLNKSTPSAPILPSMRSSDAVLSSDIDPPEVVLDLLTKPSVQSSPAFDHDGNVLVYIAGYIADKIVGKFAALDGPCKECTLHSTHVPTDGRYTFLKDKQYTDLALGDKPEVAQYFHWWS</sequence>
<comment type="caution">
    <text evidence="1">The sequence shown here is derived from an EMBL/GenBank/DDBJ whole genome shotgun (WGS) entry which is preliminary data.</text>
</comment>
<name>A0ABR3L1F9_9TELE</name>
<evidence type="ECO:0000313" key="2">
    <source>
        <dbReference type="Proteomes" id="UP001558613"/>
    </source>
</evidence>
<evidence type="ECO:0000313" key="1">
    <source>
        <dbReference type="EMBL" id="KAL1246755.1"/>
    </source>
</evidence>
<dbReference type="EMBL" id="JAYMGO010000116">
    <property type="protein sequence ID" value="KAL1246755.1"/>
    <property type="molecule type" value="Genomic_DNA"/>
</dbReference>
<accession>A0ABR3L1F9</accession>
<protein>
    <submittedName>
        <fullName evidence="1">Uncharacterized protein</fullName>
    </submittedName>
</protein>
<proteinExistence type="predicted"/>
<organism evidence="1 2">
    <name type="scientific">Cirrhinus molitorella</name>
    <name type="common">mud carp</name>
    <dbReference type="NCBI Taxonomy" id="172907"/>
    <lineage>
        <taxon>Eukaryota</taxon>
        <taxon>Metazoa</taxon>
        <taxon>Chordata</taxon>
        <taxon>Craniata</taxon>
        <taxon>Vertebrata</taxon>
        <taxon>Euteleostomi</taxon>
        <taxon>Actinopterygii</taxon>
        <taxon>Neopterygii</taxon>
        <taxon>Teleostei</taxon>
        <taxon>Ostariophysi</taxon>
        <taxon>Cypriniformes</taxon>
        <taxon>Cyprinidae</taxon>
        <taxon>Labeoninae</taxon>
        <taxon>Labeonini</taxon>
        <taxon>Cirrhinus</taxon>
    </lineage>
</organism>
<keyword evidence="2" id="KW-1185">Reference proteome</keyword>
<dbReference type="Proteomes" id="UP001558613">
    <property type="component" value="Unassembled WGS sequence"/>
</dbReference>